<dbReference type="Pfam" id="PF01797">
    <property type="entry name" value="Y1_Tnp"/>
    <property type="match status" value="1"/>
</dbReference>
<dbReference type="SUPFAM" id="SSF143422">
    <property type="entry name" value="Transposase IS200-like"/>
    <property type="match status" value="1"/>
</dbReference>
<dbReference type="InterPro" id="IPR002686">
    <property type="entry name" value="Transposase_17"/>
</dbReference>
<dbReference type="Gene3D" id="3.30.70.1290">
    <property type="entry name" value="Transposase IS200-like"/>
    <property type="match status" value="1"/>
</dbReference>
<dbReference type="AlphaFoldDB" id="A0A9X5CDR7"/>
<dbReference type="PANTHER" id="PTHR33360">
    <property type="entry name" value="TRANSPOSASE FOR INSERTION SEQUENCE ELEMENT IS200"/>
    <property type="match status" value="1"/>
</dbReference>
<evidence type="ECO:0000259" key="1">
    <source>
        <dbReference type="Pfam" id="PF01797"/>
    </source>
</evidence>
<evidence type="ECO:0000313" key="2">
    <source>
        <dbReference type="EMBL" id="NDO72283.1"/>
    </source>
</evidence>
<proteinExistence type="predicted"/>
<dbReference type="NCBIfam" id="NF033573">
    <property type="entry name" value="transpos_IS200"/>
    <property type="match status" value="1"/>
</dbReference>
<reference evidence="2 3" key="1">
    <citation type="submission" date="2019-07" db="EMBL/GenBank/DDBJ databases">
        <title>Draft genome sequences of 15 bacterial species constituting the stable defined intestinal microbiota of the GM15 gnotobiotic mouse model.</title>
        <authorList>
            <person name="Elie C."/>
            <person name="Mathieu A."/>
            <person name="Saliou A."/>
            <person name="Darnaud M."/>
            <person name="Leulier F."/>
            <person name="Tamellini A."/>
        </authorList>
    </citation>
    <scope>NUCLEOTIDE SEQUENCE [LARGE SCALE GENOMIC DNA]</scope>
    <source>
        <strain evidence="3">ASF 502</strain>
    </source>
</reference>
<evidence type="ECO:0000313" key="3">
    <source>
        <dbReference type="Proteomes" id="UP000474104"/>
    </source>
</evidence>
<feature type="domain" description="Transposase IS200-like" evidence="1">
    <location>
        <begin position="10"/>
        <end position="55"/>
    </location>
</feature>
<dbReference type="GO" id="GO:0006313">
    <property type="term" value="P:DNA transposition"/>
    <property type="evidence" value="ECO:0007669"/>
    <property type="project" value="InterPro"/>
</dbReference>
<dbReference type="Proteomes" id="UP000474104">
    <property type="component" value="Unassembled WGS sequence"/>
</dbReference>
<dbReference type="EMBL" id="VIRB01000161">
    <property type="protein sequence ID" value="NDO72283.1"/>
    <property type="molecule type" value="Genomic_DNA"/>
</dbReference>
<dbReference type="PANTHER" id="PTHR33360:SF2">
    <property type="entry name" value="TRANSPOSASE FOR INSERTION SEQUENCE ELEMENT IS200"/>
    <property type="match status" value="1"/>
</dbReference>
<sequence>MYNQSLSHTRWKCQYHIVFIPKYRRKVMYGAVKKDLVEIIKTLCEYKHVKITAINM</sequence>
<comment type="caution">
    <text evidence="2">The sequence shown here is derived from an EMBL/GenBank/DDBJ whole genome shotgun (WGS) entry which is preliminary data.</text>
</comment>
<dbReference type="GO" id="GO:0003677">
    <property type="term" value="F:DNA binding"/>
    <property type="evidence" value="ECO:0007669"/>
    <property type="project" value="InterPro"/>
</dbReference>
<name>A0A9X5CDR7_9FIRM</name>
<gene>
    <name evidence="2" type="primary">tnpA</name>
    <name evidence="2" type="ORF">FMM80_28120</name>
</gene>
<organism evidence="2 3">
    <name type="scientific">Schaedlerella arabinosiphila</name>
    <dbReference type="NCBI Taxonomy" id="2044587"/>
    <lineage>
        <taxon>Bacteria</taxon>
        <taxon>Bacillati</taxon>
        <taxon>Bacillota</taxon>
        <taxon>Clostridia</taxon>
        <taxon>Lachnospirales</taxon>
        <taxon>Lachnospiraceae</taxon>
        <taxon>Schaedlerella</taxon>
    </lineage>
</organism>
<accession>A0A9X5CDR7</accession>
<protein>
    <submittedName>
        <fullName evidence="2">IS200/IS605 family transposase</fullName>
    </submittedName>
</protein>
<dbReference type="InterPro" id="IPR036515">
    <property type="entry name" value="Transposase_17_sf"/>
</dbReference>
<dbReference type="GO" id="GO:0004803">
    <property type="term" value="F:transposase activity"/>
    <property type="evidence" value="ECO:0007669"/>
    <property type="project" value="InterPro"/>
</dbReference>